<dbReference type="EMBL" id="QMBQ01000004">
    <property type="protein sequence ID" value="RAZ76223.1"/>
    <property type="molecule type" value="Genomic_DNA"/>
</dbReference>
<evidence type="ECO:0000256" key="3">
    <source>
        <dbReference type="ARBA" id="ARBA00023125"/>
    </source>
</evidence>
<protein>
    <submittedName>
        <fullName evidence="7">Transcriptional regulator BetI</fullName>
    </submittedName>
</protein>
<proteinExistence type="predicted"/>
<dbReference type="PRINTS" id="PR00455">
    <property type="entry name" value="HTHTETR"/>
</dbReference>
<dbReference type="PROSITE" id="PS50977">
    <property type="entry name" value="HTH_TETR_2"/>
    <property type="match status" value="1"/>
</dbReference>
<evidence type="ECO:0000313" key="8">
    <source>
        <dbReference type="Proteomes" id="UP000251956"/>
    </source>
</evidence>
<dbReference type="NCBIfam" id="NF001978">
    <property type="entry name" value="PRK00767.1"/>
    <property type="match status" value="1"/>
</dbReference>
<evidence type="ECO:0000259" key="6">
    <source>
        <dbReference type="PROSITE" id="PS50977"/>
    </source>
</evidence>
<keyword evidence="8" id="KW-1185">Reference proteome</keyword>
<dbReference type="Proteomes" id="UP000251956">
    <property type="component" value="Unassembled WGS sequence"/>
</dbReference>
<dbReference type="SUPFAM" id="SSF46689">
    <property type="entry name" value="Homeodomain-like"/>
    <property type="match status" value="1"/>
</dbReference>
<sequence length="231" mass="26944">MTIQKFVRAYKIFVGYTKAMATRTKKQRTRIEDIRRVELIEAAHRIFLRDGLKGLTTTRICHEAGMSQGILTYYFKDKDQVLFEMVRYANRVLMDAVVINLRQAETRWERLTAIVDGNFPEEKFERSMANAWVSFYAEAAHNPRYARLQELFYKRLRSNIGSALSPLWSREEIDHFVRGFAAMLDGFWLRRGHSDEAISHLEARALLVEYSEKMLGAAMVSKLKRLQLQAA</sequence>
<gene>
    <name evidence="7" type="ORF">DPM35_16070</name>
</gene>
<keyword evidence="2" id="KW-0805">Transcription regulation</keyword>
<evidence type="ECO:0000256" key="5">
    <source>
        <dbReference type="PROSITE-ProRule" id="PRU00335"/>
    </source>
</evidence>
<dbReference type="InterPro" id="IPR001647">
    <property type="entry name" value="HTH_TetR"/>
</dbReference>
<dbReference type="Pfam" id="PF13977">
    <property type="entry name" value="TetR_C_6"/>
    <property type="match status" value="1"/>
</dbReference>
<evidence type="ECO:0000256" key="1">
    <source>
        <dbReference type="ARBA" id="ARBA00022491"/>
    </source>
</evidence>
<dbReference type="SUPFAM" id="SSF48498">
    <property type="entry name" value="Tetracyclin repressor-like, C-terminal domain"/>
    <property type="match status" value="1"/>
</dbReference>
<keyword evidence="3 5" id="KW-0238">DNA-binding</keyword>
<comment type="caution">
    <text evidence="7">The sequence shown here is derived from an EMBL/GenBank/DDBJ whole genome shotgun (WGS) entry which is preliminary data.</text>
</comment>
<dbReference type="PANTHER" id="PTHR30055">
    <property type="entry name" value="HTH-TYPE TRANSCRIPTIONAL REGULATOR RUTR"/>
    <property type="match status" value="1"/>
</dbReference>
<organism evidence="7 8">
    <name type="scientific">Mesorhizobium atlanticum</name>
    <dbReference type="NCBI Taxonomy" id="2233532"/>
    <lineage>
        <taxon>Bacteria</taxon>
        <taxon>Pseudomonadati</taxon>
        <taxon>Pseudomonadota</taxon>
        <taxon>Alphaproteobacteria</taxon>
        <taxon>Hyphomicrobiales</taxon>
        <taxon>Phyllobacteriaceae</taxon>
        <taxon>Mesorhizobium</taxon>
    </lineage>
</organism>
<dbReference type="AlphaFoldDB" id="A0A330GRF7"/>
<dbReference type="Gene3D" id="1.10.357.10">
    <property type="entry name" value="Tetracycline Repressor, domain 2"/>
    <property type="match status" value="1"/>
</dbReference>
<dbReference type="OrthoDB" id="9802802at2"/>
<evidence type="ECO:0000313" key="7">
    <source>
        <dbReference type="EMBL" id="RAZ76223.1"/>
    </source>
</evidence>
<keyword evidence="1" id="KW-0678">Repressor</keyword>
<reference evidence="8" key="1">
    <citation type="submission" date="2018-06" db="EMBL/GenBank/DDBJ databases">
        <authorList>
            <person name="Helene L.C."/>
            <person name="Dall'Agnol R."/>
            <person name="Delamuta J.R."/>
            <person name="Hungria M."/>
        </authorList>
    </citation>
    <scope>NUCLEOTIDE SEQUENCE [LARGE SCALE GENOMIC DNA]</scope>
    <source>
        <strain evidence="8">CNPSo 3140</strain>
    </source>
</reference>
<reference evidence="7 8" key="2">
    <citation type="submission" date="2018-07" db="EMBL/GenBank/DDBJ databases">
        <title>Diversity of Mesorhizobium strains in Brazil.</title>
        <authorList>
            <person name="Helene L.C.F."/>
            <person name="Dall'Agnol R."/>
            <person name="Delamuta J.R.M."/>
            <person name="Hungria M."/>
        </authorList>
    </citation>
    <scope>NUCLEOTIDE SEQUENCE [LARGE SCALE GENOMIC DNA]</scope>
    <source>
        <strain evidence="7 8">CNPSo 3140</strain>
    </source>
</reference>
<dbReference type="PANTHER" id="PTHR30055:SF226">
    <property type="entry name" value="HTH-TYPE TRANSCRIPTIONAL REGULATOR PKSA"/>
    <property type="match status" value="1"/>
</dbReference>
<keyword evidence="4" id="KW-0804">Transcription</keyword>
<feature type="domain" description="HTH tetR-type" evidence="6">
    <location>
        <begin position="33"/>
        <end position="93"/>
    </location>
</feature>
<dbReference type="InterPro" id="IPR036271">
    <property type="entry name" value="Tet_transcr_reg_TetR-rel_C_sf"/>
</dbReference>
<dbReference type="Pfam" id="PF00440">
    <property type="entry name" value="TetR_N"/>
    <property type="match status" value="1"/>
</dbReference>
<evidence type="ECO:0000256" key="2">
    <source>
        <dbReference type="ARBA" id="ARBA00023015"/>
    </source>
</evidence>
<dbReference type="InterPro" id="IPR009057">
    <property type="entry name" value="Homeodomain-like_sf"/>
</dbReference>
<name>A0A330GRF7_9HYPH</name>
<dbReference type="InterPro" id="IPR039538">
    <property type="entry name" value="BetI_C"/>
</dbReference>
<dbReference type="GO" id="GO:0000976">
    <property type="term" value="F:transcription cis-regulatory region binding"/>
    <property type="evidence" value="ECO:0007669"/>
    <property type="project" value="TreeGrafter"/>
</dbReference>
<accession>A0A330GRF7</accession>
<dbReference type="GO" id="GO:0003700">
    <property type="term" value="F:DNA-binding transcription factor activity"/>
    <property type="evidence" value="ECO:0007669"/>
    <property type="project" value="TreeGrafter"/>
</dbReference>
<dbReference type="InterPro" id="IPR050109">
    <property type="entry name" value="HTH-type_TetR-like_transc_reg"/>
</dbReference>
<feature type="DNA-binding region" description="H-T-H motif" evidence="5">
    <location>
        <begin position="56"/>
        <end position="75"/>
    </location>
</feature>
<evidence type="ECO:0000256" key="4">
    <source>
        <dbReference type="ARBA" id="ARBA00023163"/>
    </source>
</evidence>